<proteinExistence type="predicted"/>
<dbReference type="OMA" id="WELRENM"/>
<dbReference type="EMBL" id="KZ293702">
    <property type="protein sequence ID" value="PBK83998.1"/>
    <property type="molecule type" value="Genomic_DNA"/>
</dbReference>
<gene>
    <name evidence="1" type="ORF">ARMGADRAFT_1088975</name>
</gene>
<sequence length="206" mass="23606">MLSELLEDADKLLPPFRVVSHPRDNPEDVTGWELRENMSEHTDARTYIDVDELVVPIKDHEWIFGCAPTSPAWRDTIEFTFDVSRPPPQHSALGIFVFDHQNAMNPCLHSPLLRASTDNSSCGEKAPSFPSHGPSLAYCQTLLHHDITIAHTASCLDEISDEEAITREKKTDDRLHWRRSTTEVLLVRFSHRLWMMDWVEMGTDTM</sequence>
<reference evidence="2" key="1">
    <citation type="journal article" date="2017" name="Nat. Ecol. Evol.">
        <title>Genome expansion and lineage-specific genetic innovations in the forest pathogenic fungi Armillaria.</title>
        <authorList>
            <person name="Sipos G."/>
            <person name="Prasanna A.N."/>
            <person name="Walter M.C."/>
            <person name="O'Connor E."/>
            <person name="Balint B."/>
            <person name="Krizsan K."/>
            <person name="Kiss B."/>
            <person name="Hess J."/>
            <person name="Varga T."/>
            <person name="Slot J."/>
            <person name="Riley R."/>
            <person name="Boka B."/>
            <person name="Rigling D."/>
            <person name="Barry K."/>
            <person name="Lee J."/>
            <person name="Mihaltcheva S."/>
            <person name="LaButti K."/>
            <person name="Lipzen A."/>
            <person name="Waldron R."/>
            <person name="Moloney N.M."/>
            <person name="Sperisen C."/>
            <person name="Kredics L."/>
            <person name="Vagvoelgyi C."/>
            <person name="Patrignani A."/>
            <person name="Fitzpatrick D."/>
            <person name="Nagy I."/>
            <person name="Doyle S."/>
            <person name="Anderson J.B."/>
            <person name="Grigoriev I.V."/>
            <person name="Gueldener U."/>
            <person name="Muensterkoetter M."/>
            <person name="Nagy L.G."/>
        </authorList>
    </citation>
    <scope>NUCLEOTIDE SEQUENCE [LARGE SCALE GENOMIC DNA]</scope>
    <source>
        <strain evidence="2">Ar21-2</strain>
    </source>
</reference>
<evidence type="ECO:0000313" key="2">
    <source>
        <dbReference type="Proteomes" id="UP000217790"/>
    </source>
</evidence>
<protein>
    <submittedName>
        <fullName evidence="1">Uncharacterized protein</fullName>
    </submittedName>
</protein>
<name>A0A2H3CZR3_ARMGA</name>
<organism evidence="1 2">
    <name type="scientific">Armillaria gallica</name>
    <name type="common">Bulbous honey fungus</name>
    <name type="synonym">Armillaria bulbosa</name>
    <dbReference type="NCBI Taxonomy" id="47427"/>
    <lineage>
        <taxon>Eukaryota</taxon>
        <taxon>Fungi</taxon>
        <taxon>Dikarya</taxon>
        <taxon>Basidiomycota</taxon>
        <taxon>Agaricomycotina</taxon>
        <taxon>Agaricomycetes</taxon>
        <taxon>Agaricomycetidae</taxon>
        <taxon>Agaricales</taxon>
        <taxon>Marasmiineae</taxon>
        <taxon>Physalacriaceae</taxon>
        <taxon>Armillaria</taxon>
    </lineage>
</organism>
<accession>A0A2H3CZR3</accession>
<dbReference type="AlphaFoldDB" id="A0A2H3CZR3"/>
<dbReference type="InParanoid" id="A0A2H3CZR3"/>
<dbReference type="OrthoDB" id="541052at2759"/>
<keyword evidence="2" id="KW-1185">Reference proteome</keyword>
<evidence type="ECO:0000313" key="1">
    <source>
        <dbReference type="EMBL" id="PBK83998.1"/>
    </source>
</evidence>
<dbReference type="Proteomes" id="UP000217790">
    <property type="component" value="Unassembled WGS sequence"/>
</dbReference>